<dbReference type="OMA" id="TFIYGYC"/>
<keyword evidence="6 10" id="KW-0647">Proteasome</keyword>
<dbReference type="InterPro" id="IPR023333">
    <property type="entry name" value="Proteasome_suB-type"/>
</dbReference>
<reference evidence="11" key="1">
    <citation type="submission" date="2015-07" db="EMBL/GenBank/DDBJ databases">
        <title>MeaNS - Measles Nucleotide Surveillance Program.</title>
        <authorList>
            <person name="Tran T."/>
            <person name="Druce J."/>
        </authorList>
    </citation>
    <scope>NUCLEOTIDE SEQUENCE</scope>
    <source>
        <strain evidence="11">UCB-OBI-ISO-001</strain>
        <tissue evidence="11">Gonad</tissue>
    </source>
</reference>
<keyword evidence="7" id="KW-0865">Zymogen</keyword>
<feature type="active site" description="Nucleophile" evidence="9">
    <location>
        <position position="35"/>
    </location>
</feature>
<keyword evidence="2 10" id="KW-0963">Cytoplasm</keyword>
<accession>A0A0L8IH01</accession>
<dbReference type="GO" id="GO:0005737">
    <property type="term" value="C:cytoplasm"/>
    <property type="evidence" value="ECO:0007669"/>
    <property type="project" value="UniProtKB-SubCell"/>
</dbReference>
<dbReference type="PROSITE" id="PS00854">
    <property type="entry name" value="PROTEASOME_BETA_1"/>
    <property type="match status" value="1"/>
</dbReference>
<dbReference type="FunFam" id="3.60.20.10:FF:000010">
    <property type="entry name" value="Proteasome subunit beta type-1"/>
    <property type="match status" value="1"/>
</dbReference>
<dbReference type="Pfam" id="PF00227">
    <property type="entry name" value="Proteasome"/>
    <property type="match status" value="1"/>
</dbReference>
<name>A0A0L8IH01_OCTBM</name>
<dbReference type="GO" id="GO:0005634">
    <property type="term" value="C:nucleus"/>
    <property type="evidence" value="ECO:0007669"/>
    <property type="project" value="UniProtKB-SubCell"/>
</dbReference>
<dbReference type="OrthoDB" id="7854943at2759"/>
<evidence type="ECO:0000256" key="6">
    <source>
        <dbReference type="ARBA" id="ARBA00022942"/>
    </source>
</evidence>
<dbReference type="Gene3D" id="3.60.20.10">
    <property type="entry name" value="Glutamine Phosphoribosylpyrophosphate, subunit 1, domain 1"/>
    <property type="match status" value="1"/>
</dbReference>
<evidence type="ECO:0000256" key="1">
    <source>
        <dbReference type="ARBA" id="ARBA00001198"/>
    </source>
</evidence>
<comment type="similarity">
    <text evidence="10">Belongs to the peptidase T1B family.</text>
</comment>
<dbReference type="SUPFAM" id="SSF56235">
    <property type="entry name" value="N-terminal nucleophile aminohydrolases (Ntn hydrolases)"/>
    <property type="match status" value="1"/>
</dbReference>
<dbReference type="InterPro" id="IPR016050">
    <property type="entry name" value="Proteasome_bsu_CS"/>
</dbReference>
<dbReference type="PRINTS" id="PR00141">
    <property type="entry name" value="PROTEASOME"/>
</dbReference>
<evidence type="ECO:0000256" key="7">
    <source>
        <dbReference type="ARBA" id="ARBA00023145"/>
    </source>
</evidence>
<dbReference type="CDD" id="cd03762">
    <property type="entry name" value="proteasome_beta_type_6"/>
    <property type="match status" value="1"/>
</dbReference>
<gene>
    <name evidence="11" type="ORF">OCBIM_22035042mg</name>
</gene>
<comment type="catalytic activity">
    <reaction evidence="1">
        <text>Cleavage of peptide bonds with very broad specificity.</text>
        <dbReference type="EC" id="3.4.25.1"/>
    </reaction>
</comment>
<evidence type="ECO:0000256" key="2">
    <source>
        <dbReference type="ARBA" id="ARBA00022490"/>
    </source>
</evidence>
<evidence type="ECO:0000256" key="3">
    <source>
        <dbReference type="ARBA" id="ARBA00022670"/>
    </source>
</evidence>
<keyword evidence="3" id="KW-0645">Protease</keyword>
<comment type="subcellular location">
    <subcellularLocation>
        <location evidence="10">Cytoplasm</location>
    </subcellularLocation>
    <subcellularLocation>
        <location evidence="10">Nucleus</location>
    </subcellularLocation>
</comment>
<keyword evidence="8 10" id="KW-0539">Nucleus</keyword>
<dbReference type="EMBL" id="KQ415746">
    <property type="protein sequence ID" value="KOG00756.1"/>
    <property type="molecule type" value="Genomic_DNA"/>
</dbReference>
<protein>
    <recommendedName>
        <fullName evidence="10">Proteasome subunit beta</fullName>
    </recommendedName>
</protein>
<evidence type="ECO:0000256" key="9">
    <source>
        <dbReference type="PIRSR" id="PIRSR600243-1"/>
    </source>
</evidence>
<dbReference type="InterPro" id="IPR001353">
    <property type="entry name" value="Proteasome_sua/b"/>
</dbReference>
<keyword evidence="4" id="KW-0888">Threonine protease</keyword>
<dbReference type="InterPro" id="IPR029055">
    <property type="entry name" value="Ntn_hydrolases_N"/>
</dbReference>
<evidence type="ECO:0000256" key="4">
    <source>
        <dbReference type="ARBA" id="ARBA00022698"/>
    </source>
</evidence>
<dbReference type="GO" id="GO:0004298">
    <property type="term" value="F:threonine-type endopeptidase activity"/>
    <property type="evidence" value="ECO:0007669"/>
    <property type="project" value="UniProtKB-KW"/>
</dbReference>
<evidence type="ECO:0000256" key="8">
    <source>
        <dbReference type="ARBA" id="ARBA00023242"/>
    </source>
</evidence>
<dbReference type="PROSITE" id="PS51476">
    <property type="entry name" value="PROTEASOME_BETA_2"/>
    <property type="match status" value="1"/>
</dbReference>
<dbReference type="PANTHER" id="PTHR32194">
    <property type="entry name" value="METALLOPROTEASE TLDD"/>
    <property type="match status" value="1"/>
</dbReference>
<dbReference type="InterPro" id="IPR000243">
    <property type="entry name" value="Pept_T1A_subB"/>
</dbReference>
<evidence type="ECO:0000256" key="10">
    <source>
        <dbReference type="RuleBase" id="RU004203"/>
    </source>
</evidence>
<comment type="subunit">
    <text evidence="10">Component of the proteasome complex.</text>
</comment>
<evidence type="ECO:0000313" key="11">
    <source>
        <dbReference type="EMBL" id="KOG00756.1"/>
    </source>
</evidence>
<keyword evidence="5" id="KW-0378">Hydrolase</keyword>
<dbReference type="PANTHER" id="PTHR32194:SF0">
    <property type="entry name" value="ATP-DEPENDENT PROTEASE SUBUNIT HSLV"/>
    <property type="match status" value="1"/>
</dbReference>
<dbReference type="AlphaFoldDB" id="A0A0L8IH01"/>
<dbReference type="GO" id="GO:0019774">
    <property type="term" value="C:proteasome core complex, beta-subunit complex"/>
    <property type="evidence" value="ECO:0007669"/>
    <property type="project" value="UniProtKB-ARBA"/>
</dbReference>
<organism evidence="11">
    <name type="scientific">Octopus bimaculoides</name>
    <name type="common">California two-spotted octopus</name>
    <dbReference type="NCBI Taxonomy" id="37653"/>
    <lineage>
        <taxon>Eukaryota</taxon>
        <taxon>Metazoa</taxon>
        <taxon>Spiralia</taxon>
        <taxon>Lophotrochozoa</taxon>
        <taxon>Mollusca</taxon>
        <taxon>Cephalopoda</taxon>
        <taxon>Coleoidea</taxon>
        <taxon>Octopodiformes</taxon>
        <taxon>Octopoda</taxon>
        <taxon>Incirrata</taxon>
        <taxon>Octopodidae</taxon>
        <taxon>Octopus</taxon>
    </lineage>
</organism>
<dbReference type="GO" id="GO:0051603">
    <property type="term" value="P:proteolysis involved in protein catabolic process"/>
    <property type="evidence" value="ECO:0007669"/>
    <property type="project" value="InterPro"/>
</dbReference>
<comment type="function">
    <text evidence="10">Component of the proteasome, a multicatalytic proteinase complex which is characterized by its ability to cleave peptides with Arg, Phe, Tyr, Leu, and Glu adjacent to the leaving group at neutral or slightly basic pH. The proteasome has an ATP-dependent proteolytic activity.</text>
</comment>
<dbReference type="STRING" id="37653.A0A0L8IH01"/>
<proteinExistence type="inferred from homology"/>
<sequence>MASVMTGGLSYPSMSNQIYSDMGMDWMNKEQSTGTTIAAVEFNGGVVIGADSRSTAGVYIANRVSDKLTKMTDYIYCCRSGSSADTQAVADIVHYHLNFYRMEMGEEPRVNVAANIFKDLCYNYRDSITAGIIVAGWDEQMGGQVYCIPLGGMIIRMPFAIAGSGSIYIYSYVDSNFKPNMSKEECLKFTANCISLAMTRDGSSGGVIRLAAITKNGVERINLIGDEIPKFNEDC</sequence>
<evidence type="ECO:0000256" key="5">
    <source>
        <dbReference type="ARBA" id="ARBA00022801"/>
    </source>
</evidence>
<dbReference type="KEGG" id="obi:106882639"/>